<proteinExistence type="predicted"/>
<feature type="compositionally biased region" description="Basic residues" evidence="1">
    <location>
        <begin position="164"/>
        <end position="178"/>
    </location>
</feature>
<dbReference type="EMBL" id="GL888255">
    <property type="protein sequence ID" value="EGI63797.1"/>
    <property type="molecule type" value="Genomic_DNA"/>
</dbReference>
<reference evidence="2" key="1">
    <citation type="submission" date="2011-02" db="EMBL/GenBank/DDBJ databases">
        <title>The genome of the leaf-cutting ant Acromyrmex echinatior suggests key adaptations to social evolution and fungus farming.</title>
        <authorList>
            <person name="Nygaard S."/>
            <person name="Zhang G."/>
        </authorList>
    </citation>
    <scope>NUCLEOTIDE SEQUENCE</scope>
</reference>
<evidence type="ECO:0000313" key="3">
    <source>
        <dbReference type="Proteomes" id="UP000007755"/>
    </source>
</evidence>
<dbReference type="Proteomes" id="UP000007755">
    <property type="component" value="Unassembled WGS sequence"/>
</dbReference>
<keyword evidence="3" id="KW-1185">Reference proteome</keyword>
<sequence length="187" mass="21299">MNDGKKHGAGGSTLAVKMIVGHVLSLLANGRLRVRVGFRRTFKSLQVKETSGLLVPAVERRYPILLPDTPYANLRKSVASRNYEHKDLRLCESTRNREFTALWRTVKSESPETERARLSILEEYRPRPLSFQRILNNGGASEEVGKQEEEEEEDISRVLERDRRGSKRRTAGPRKRRAGQNAERSGC</sequence>
<dbReference type="AlphaFoldDB" id="F4WPW8"/>
<organism evidence="3">
    <name type="scientific">Acromyrmex echinatior</name>
    <name type="common">Panamanian leafcutter ant</name>
    <name type="synonym">Acromyrmex octospinosus echinatior</name>
    <dbReference type="NCBI Taxonomy" id="103372"/>
    <lineage>
        <taxon>Eukaryota</taxon>
        <taxon>Metazoa</taxon>
        <taxon>Ecdysozoa</taxon>
        <taxon>Arthropoda</taxon>
        <taxon>Hexapoda</taxon>
        <taxon>Insecta</taxon>
        <taxon>Pterygota</taxon>
        <taxon>Neoptera</taxon>
        <taxon>Endopterygota</taxon>
        <taxon>Hymenoptera</taxon>
        <taxon>Apocrita</taxon>
        <taxon>Aculeata</taxon>
        <taxon>Formicoidea</taxon>
        <taxon>Formicidae</taxon>
        <taxon>Myrmicinae</taxon>
        <taxon>Acromyrmex</taxon>
    </lineage>
</organism>
<gene>
    <name evidence="2" type="ORF">G5I_07832</name>
</gene>
<evidence type="ECO:0000313" key="2">
    <source>
        <dbReference type="EMBL" id="EGI63797.1"/>
    </source>
</evidence>
<dbReference type="InParanoid" id="F4WPW8"/>
<name>F4WPW8_ACREC</name>
<protein>
    <submittedName>
        <fullName evidence="2">Uncharacterized protein</fullName>
    </submittedName>
</protein>
<evidence type="ECO:0000256" key="1">
    <source>
        <dbReference type="SAM" id="MobiDB-lite"/>
    </source>
</evidence>
<feature type="region of interest" description="Disordered" evidence="1">
    <location>
        <begin position="136"/>
        <end position="187"/>
    </location>
</feature>
<accession>F4WPW8</accession>